<dbReference type="Gene3D" id="3.30.2320.80">
    <property type="match status" value="1"/>
</dbReference>
<dbReference type="GO" id="GO:0008270">
    <property type="term" value="F:zinc ion binding"/>
    <property type="evidence" value="ECO:0007669"/>
    <property type="project" value="UniProtKB-UniRule"/>
</dbReference>
<proteinExistence type="inferred from homology"/>
<dbReference type="PIRSF" id="PIRSF004761">
    <property type="entry name" value="Hydrgn_mat_HypA"/>
    <property type="match status" value="1"/>
</dbReference>
<comment type="caution">
    <text evidence="6">The sequence shown here is derived from an EMBL/GenBank/DDBJ whole genome shotgun (WGS) entry which is preliminary data.</text>
</comment>
<dbReference type="GO" id="GO:0016151">
    <property type="term" value="F:nickel cation binding"/>
    <property type="evidence" value="ECO:0007669"/>
    <property type="project" value="UniProtKB-UniRule"/>
</dbReference>
<dbReference type="PANTHER" id="PTHR34535">
    <property type="entry name" value="HYDROGENASE MATURATION FACTOR HYPA"/>
    <property type="match status" value="1"/>
</dbReference>
<dbReference type="PANTHER" id="PTHR34535:SF3">
    <property type="entry name" value="HYDROGENASE MATURATION FACTOR HYPA"/>
    <property type="match status" value="1"/>
</dbReference>
<evidence type="ECO:0000256" key="1">
    <source>
        <dbReference type="ARBA" id="ARBA00010748"/>
    </source>
</evidence>
<organism evidence="6 7">
    <name type="scientific">Lamprobacter modestohalophilus</name>
    <dbReference type="NCBI Taxonomy" id="1064514"/>
    <lineage>
        <taxon>Bacteria</taxon>
        <taxon>Pseudomonadati</taxon>
        <taxon>Pseudomonadota</taxon>
        <taxon>Gammaproteobacteria</taxon>
        <taxon>Chromatiales</taxon>
        <taxon>Chromatiaceae</taxon>
        <taxon>Lamprobacter</taxon>
    </lineage>
</organism>
<protein>
    <recommendedName>
        <fullName evidence="5">Hydrogenase maturation factor HypA</fullName>
    </recommendedName>
</protein>
<dbReference type="PROSITE" id="PS01249">
    <property type="entry name" value="HYPA"/>
    <property type="match status" value="1"/>
</dbReference>
<sequence>MHELSICMSLLDQVERIAKEHRAERVERILLRIGPLSGVEAPLLMNAYPLAAAGTIAEHAQLDIEPAPVRVQCLDCSAETEATPNRLLCASCGSYHTKLISGDEMLLASLEMSLPEDASETL</sequence>
<keyword evidence="4 5" id="KW-0862">Zinc</keyword>
<dbReference type="Pfam" id="PF01155">
    <property type="entry name" value="HypA"/>
    <property type="match status" value="1"/>
</dbReference>
<dbReference type="HAMAP" id="MF_00213">
    <property type="entry name" value="HypA_HybF"/>
    <property type="match status" value="1"/>
</dbReference>
<feature type="binding site" evidence="5">
    <location>
        <position position="73"/>
    </location>
    <ligand>
        <name>Zn(2+)</name>
        <dbReference type="ChEBI" id="CHEBI:29105"/>
    </ligand>
</feature>
<feature type="binding site" evidence="5">
    <location>
        <position position="89"/>
    </location>
    <ligand>
        <name>Zn(2+)</name>
        <dbReference type="ChEBI" id="CHEBI:29105"/>
    </ligand>
</feature>
<evidence type="ECO:0000256" key="5">
    <source>
        <dbReference type="HAMAP-Rule" id="MF_00213"/>
    </source>
</evidence>
<reference evidence="6 7" key="1">
    <citation type="journal article" date="2020" name="Microorganisms">
        <title>Osmotic Adaptation and Compatible Solute Biosynthesis of Phototrophic Bacteria as Revealed from Genome Analyses.</title>
        <authorList>
            <person name="Imhoff J.F."/>
            <person name="Rahn T."/>
            <person name="Kunzel S."/>
            <person name="Keller A."/>
            <person name="Neulinger S.C."/>
        </authorList>
    </citation>
    <scope>NUCLEOTIDE SEQUENCE [LARGE SCALE GENOMIC DNA]</scope>
    <source>
        <strain evidence="6 7">DSM 25653</strain>
    </source>
</reference>
<dbReference type="InterPro" id="IPR000688">
    <property type="entry name" value="HypA/HybF"/>
</dbReference>
<keyword evidence="7" id="KW-1185">Reference proteome</keyword>
<dbReference type="InterPro" id="IPR020538">
    <property type="entry name" value="Hydgase_Ni_incorp_HypA/HybF_CS"/>
</dbReference>
<comment type="function">
    <text evidence="5">Involved in the maturation of [NiFe] hydrogenases. Required for nickel insertion into the metal center of the hydrogenase.</text>
</comment>
<evidence type="ECO:0000256" key="2">
    <source>
        <dbReference type="ARBA" id="ARBA00022596"/>
    </source>
</evidence>
<evidence type="ECO:0000256" key="3">
    <source>
        <dbReference type="ARBA" id="ARBA00022723"/>
    </source>
</evidence>
<gene>
    <name evidence="5" type="primary">hypA</name>
    <name evidence="6" type="ORF">CKO42_07180</name>
</gene>
<dbReference type="EMBL" id="NRRY01000008">
    <property type="protein sequence ID" value="MBK1618227.1"/>
    <property type="molecule type" value="Genomic_DNA"/>
</dbReference>
<evidence type="ECO:0000313" key="7">
    <source>
        <dbReference type="Proteomes" id="UP001138768"/>
    </source>
</evidence>
<dbReference type="GO" id="GO:0051604">
    <property type="term" value="P:protein maturation"/>
    <property type="evidence" value="ECO:0007669"/>
    <property type="project" value="InterPro"/>
</dbReference>
<dbReference type="RefSeq" id="WP_200241151.1">
    <property type="nucleotide sequence ID" value="NZ_NRRY01000008.1"/>
</dbReference>
<feature type="binding site" evidence="5">
    <location>
        <position position="2"/>
    </location>
    <ligand>
        <name>Ni(2+)</name>
        <dbReference type="ChEBI" id="CHEBI:49786"/>
    </ligand>
</feature>
<name>A0A9X1B435_9GAMM</name>
<comment type="similarity">
    <text evidence="1 5">Belongs to the HypA/HybF family.</text>
</comment>
<feature type="binding site" evidence="5">
    <location>
        <position position="92"/>
    </location>
    <ligand>
        <name>Zn(2+)</name>
        <dbReference type="ChEBI" id="CHEBI:29105"/>
    </ligand>
</feature>
<dbReference type="Proteomes" id="UP001138768">
    <property type="component" value="Unassembled WGS sequence"/>
</dbReference>
<accession>A0A9X1B435</accession>
<feature type="binding site" evidence="5">
    <location>
        <position position="76"/>
    </location>
    <ligand>
        <name>Zn(2+)</name>
        <dbReference type="ChEBI" id="CHEBI:29105"/>
    </ligand>
</feature>
<dbReference type="AlphaFoldDB" id="A0A9X1B435"/>
<keyword evidence="2 5" id="KW-0533">Nickel</keyword>
<evidence type="ECO:0000256" key="4">
    <source>
        <dbReference type="ARBA" id="ARBA00022833"/>
    </source>
</evidence>
<keyword evidence="3 5" id="KW-0479">Metal-binding</keyword>
<evidence type="ECO:0000313" key="6">
    <source>
        <dbReference type="EMBL" id="MBK1618227.1"/>
    </source>
</evidence>